<accession>A0ABX2P7W3</accession>
<keyword evidence="2" id="KW-1185">Reference proteome</keyword>
<comment type="caution">
    <text evidence="1">The sequence shown here is derived from an EMBL/GenBank/DDBJ whole genome shotgun (WGS) entry which is preliminary data.</text>
</comment>
<protein>
    <submittedName>
        <fullName evidence="1">TIGR04255 family protein</fullName>
    </submittedName>
</protein>
<sequence length="262" mass="28788">MSNAPVYYAVAQAQFNPVAAMAKYVEQIQDQLRRAGYSLFEPQQIMHLVVPEQGQGQPQKPEIEQTKAWLMTRSDRTSGFVLTPTGITYHTTHYQTHNEFIPQLLRGLAAVHEAVSLEHISRLGLRYLDAVLPRAGETIDQYLVGGLHGIDFNAPRQHAISETVFSTESGPLVSEGTLVVKVYQMTGPVGFPPDMLPAGLAMDPRFAVNHVPEHSVIDTDHYVAGQLPVEMGTLNEQLVSLHGAIKSVFSATTTDFARGAWA</sequence>
<evidence type="ECO:0000313" key="2">
    <source>
        <dbReference type="Proteomes" id="UP001516351"/>
    </source>
</evidence>
<dbReference type="EMBL" id="JABXXV010000006">
    <property type="protein sequence ID" value="NVN47445.1"/>
    <property type="molecule type" value="Genomic_DNA"/>
</dbReference>
<reference evidence="1 2" key="1">
    <citation type="submission" date="2020-06" db="EMBL/GenBank/DDBJ databases">
        <title>Synonyms of Asaia species.</title>
        <authorList>
            <person name="Sombolestani A."/>
        </authorList>
    </citation>
    <scope>NUCLEOTIDE SEQUENCE [LARGE SCALE GENOMIC DNA]</scope>
    <source>
        <strain evidence="1 2">LMG 27047</strain>
    </source>
</reference>
<gene>
    <name evidence="1" type="ORF">HW542_11590</name>
</gene>
<organism evidence="1 2">
    <name type="scientific">Asaia spathodeae</name>
    <dbReference type="NCBI Taxonomy" id="657016"/>
    <lineage>
        <taxon>Bacteria</taxon>
        <taxon>Pseudomonadati</taxon>
        <taxon>Pseudomonadota</taxon>
        <taxon>Alphaproteobacteria</taxon>
        <taxon>Acetobacterales</taxon>
        <taxon>Acetobacteraceae</taxon>
        <taxon>Asaia</taxon>
    </lineage>
</organism>
<dbReference type="InterPro" id="IPR026349">
    <property type="entry name" value="CHP04255"/>
</dbReference>
<proteinExistence type="predicted"/>
<dbReference type="NCBIfam" id="TIGR04255">
    <property type="entry name" value="sporadTIGR04255"/>
    <property type="match status" value="1"/>
</dbReference>
<name>A0ABX2P7W3_9PROT</name>
<dbReference type="Proteomes" id="UP001516351">
    <property type="component" value="Unassembled WGS sequence"/>
</dbReference>
<evidence type="ECO:0000313" key="1">
    <source>
        <dbReference type="EMBL" id="NVN47445.1"/>
    </source>
</evidence>